<evidence type="ECO:0000256" key="1">
    <source>
        <dbReference type="SAM" id="MobiDB-lite"/>
    </source>
</evidence>
<dbReference type="RefSeq" id="XP_014175198.1">
    <property type="nucleotide sequence ID" value="XM_014319723.1"/>
</dbReference>
<dbReference type="InParanoid" id="F0X8D4"/>
<feature type="compositionally biased region" description="Gly residues" evidence="1">
    <location>
        <begin position="511"/>
        <end position="521"/>
    </location>
</feature>
<evidence type="ECO:0000256" key="3">
    <source>
        <dbReference type="SAM" id="SignalP"/>
    </source>
</evidence>
<reference evidence="4 5" key="1">
    <citation type="journal article" date="2011" name="Proc. Natl. Acad. Sci. U.S.A.">
        <title>Genome and transcriptome analyses of the mountain pine beetle-fungal symbiont Grosmannia clavigera, a lodgepole pine pathogen.</title>
        <authorList>
            <person name="DiGuistini S."/>
            <person name="Wang Y."/>
            <person name="Liao N.Y."/>
            <person name="Taylor G."/>
            <person name="Tanguay P."/>
            <person name="Feau N."/>
            <person name="Henrissat B."/>
            <person name="Chan S.K."/>
            <person name="Hesse-Orce U."/>
            <person name="Alamouti S.M."/>
            <person name="Tsui C.K.M."/>
            <person name="Docking R.T."/>
            <person name="Levasseur A."/>
            <person name="Haridas S."/>
            <person name="Robertson G."/>
            <person name="Birol I."/>
            <person name="Holt R.A."/>
            <person name="Marra M.A."/>
            <person name="Hamelin R.C."/>
            <person name="Hirst M."/>
            <person name="Jones S.J.M."/>
            <person name="Bohlmann J."/>
            <person name="Breuil C."/>
        </authorList>
    </citation>
    <scope>NUCLEOTIDE SEQUENCE [LARGE SCALE GENOMIC DNA]</scope>
    <source>
        <strain evidence="5">kw1407 / UAMH 11150</strain>
    </source>
</reference>
<dbReference type="EMBL" id="GL629735">
    <property type="protein sequence ID" value="EFX05716.1"/>
    <property type="molecule type" value="Genomic_DNA"/>
</dbReference>
<evidence type="ECO:0000313" key="5">
    <source>
        <dbReference type="Proteomes" id="UP000007796"/>
    </source>
</evidence>
<keyword evidence="2" id="KW-0472">Membrane</keyword>
<feature type="region of interest" description="Disordered" evidence="1">
    <location>
        <begin position="260"/>
        <end position="292"/>
    </location>
</feature>
<protein>
    <submittedName>
        <fullName evidence="4">Uncharacterized protein</fullName>
    </submittedName>
</protein>
<feature type="transmembrane region" description="Helical" evidence="2">
    <location>
        <begin position="296"/>
        <end position="322"/>
    </location>
</feature>
<sequence>MAPRVLVRLSGPAALLILCLLTDCAAAGVLTPQKVRRVRKAGTPWPTQIHVDATVMSSPSAHSSPLPAPAAVPPPASTTVPHRLLSVVPWPRPTDGPAATAADFAGTALNELLRRDLNTICGYIGGNPDLPATCSVGSHCVLDTEHSAVGCCPDNAASCTSGVYTGCLDGDSSTQNEVNPYVYTCSASSVCYKNEFSGGYYQYGCGSASDMGTTVAMSATGMSSLLDLSSLQVSFTETIQSSTSAPSASTKATAHSSASSASSASSSYSSSSTSPTSLSTPTTSSKLPNSSDRDRAGIIIGATISSVAGLIAILALLVFCFWKRRGGSRRKGQNLRHSPASGNFQALHGTAEDFETGLRPEMAQAEPLTPKRRTSYGRWPFSEDVDEDEAWVTPAIGPAAAAAIAAAAAKHGRGAGASEPRQRPESSYRGVKTSAASTPRPKAPATSPPMTGMPTPPPAAAYFQMSPYGGVVHESEEQLPLTYDRTDFTTRSGQQATLSRIGEESDDSINGSGGGGDGNGDINGDINTRSGGSRTNRARKLSFDDDPEELQVKSRIRGGGESGTNSTGSGVGAISTAGNPTVDLDGGLTKGDSGLAEMPGTPIIRADEHGGGCPLLCFAYDNGGEQAMRQSQFSPLSSTFYDCTREDYVHSKSGRTKNIWDAWDGTGRRMAAMFLGIRGAISLPSLLQVVGSKK</sequence>
<keyword evidence="3" id="KW-0732">Signal</keyword>
<feature type="region of interest" description="Disordered" evidence="1">
    <location>
        <begin position="487"/>
        <end position="584"/>
    </location>
</feature>
<accession>F0X8D4</accession>
<dbReference type="eggNOG" id="ENOG502S80A">
    <property type="taxonomic scope" value="Eukaryota"/>
</dbReference>
<feature type="compositionally biased region" description="Low complexity" evidence="1">
    <location>
        <begin position="260"/>
        <end position="290"/>
    </location>
</feature>
<proteinExistence type="predicted"/>
<keyword evidence="2" id="KW-1133">Transmembrane helix</keyword>
<dbReference type="STRING" id="655863.F0X8D4"/>
<dbReference type="Proteomes" id="UP000007796">
    <property type="component" value="Unassembled WGS sequence"/>
</dbReference>
<evidence type="ECO:0000313" key="4">
    <source>
        <dbReference type="EMBL" id="EFX05716.1"/>
    </source>
</evidence>
<feature type="chain" id="PRO_5003263784" evidence="3">
    <location>
        <begin position="28"/>
        <end position="694"/>
    </location>
</feature>
<name>F0X8D4_GROCL</name>
<dbReference type="OrthoDB" id="5386093at2759"/>
<dbReference type="GeneID" id="25976923"/>
<dbReference type="AlphaFoldDB" id="F0X8D4"/>
<keyword evidence="2" id="KW-0812">Transmembrane</keyword>
<feature type="compositionally biased region" description="Low complexity" evidence="1">
    <location>
        <begin position="443"/>
        <end position="453"/>
    </location>
</feature>
<feature type="compositionally biased region" description="Polar residues" evidence="1">
    <location>
        <begin position="489"/>
        <end position="498"/>
    </location>
</feature>
<dbReference type="HOGENOM" id="CLU_396920_0_0_1"/>
<organism evidence="5">
    <name type="scientific">Grosmannia clavigera (strain kw1407 / UAMH 11150)</name>
    <name type="common">Blue stain fungus</name>
    <name type="synonym">Graphiocladiella clavigera</name>
    <dbReference type="NCBI Taxonomy" id="655863"/>
    <lineage>
        <taxon>Eukaryota</taxon>
        <taxon>Fungi</taxon>
        <taxon>Dikarya</taxon>
        <taxon>Ascomycota</taxon>
        <taxon>Pezizomycotina</taxon>
        <taxon>Sordariomycetes</taxon>
        <taxon>Sordariomycetidae</taxon>
        <taxon>Ophiostomatales</taxon>
        <taxon>Ophiostomataceae</taxon>
        <taxon>Leptographium</taxon>
    </lineage>
</organism>
<feature type="region of interest" description="Disordered" evidence="1">
    <location>
        <begin position="412"/>
        <end position="454"/>
    </location>
</feature>
<feature type="signal peptide" evidence="3">
    <location>
        <begin position="1"/>
        <end position="27"/>
    </location>
</feature>
<gene>
    <name evidence="4" type="ORF">CMQ_3785</name>
</gene>
<keyword evidence="5" id="KW-1185">Reference proteome</keyword>
<evidence type="ECO:0000256" key="2">
    <source>
        <dbReference type="SAM" id="Phobius"/>
    </source>
</evidence>